<evidence type="ECO:0000313" key="2">
    <source>
        <dbReference type="EMBL" id="REG29671.1"/>
    </source>
</evidence>
<dbReference type="NCBIfam" id="TIGR03898">
    <property type="entry name" value="lanti_MRSA_kill"/>
    <property type="match status" value="1"/>
</dbReference>
<dbReference type="Proteomes" id="UP000256345">
    <property type="component" value="Unassembled WGS sequence"/>
</dbReference>
<dbReference type="InterPro" id="IPR027635">
    <property type="entry name" value="Lantibiotic2_lead_pep_dom"/>
</dbReference>
<sequence>MRADTIIRAWKDPAFRASLTSEERAALPELPSGKPVTELEEDELADAVGGMRHYPPRGCGGPREFTDFPCNAVDACPSALACTRFDC</sequence>
<proteinExistence type="predicted"/>
<dbReference type="AlphaFoldDB" id="A0AAC8QI08"/>
<gene>
    <name evidence="1" type="ORF">AA314_09550</name>
    <name evidence="2" type="ORF">ATI61_107367</name>
</gene>
<accession>A0AAC8QI08</accession>
<evidence type="ECO:0000313" key="3">
    <source>
        <dbReference type="Proteomes" id="UP000035579"/>
    </source>
</evidence>
<evidence type="ECO:0000313" key="4">
    <source>
        <dbReference type="Proteomes" id="UP000256345"/>
    </source>
</evidence>
<keyword evidence="4" id="KW-1185">Reference proteome</keyword>
<dbReference type="GO" id="GO:0042742">
    <property type="term" value="P:defense response to bacterium"/>
    <property type="evidence" value="ECO:0007669"/>
    <property type="project" value="InterPro"/>
</dbReference>
<reference evidence="2 4" key="2">
    <citation type="submission" date="2018-08" db="EMBL/GenBank/DDBJ databases">
        <title>Genomic Encyclopedia of Archaeal and Bacterial Type Strains, Phase II (KMG-II): from individual species to whole genera.</title>
        <authorList>
            <person name="Goeker M."/>
        </authorList>
    </citation>
    <scope>NUCLEOTIDE SEQUENCE [LARGE SCALE GENOMIC DNA]</scope>
    <source>
        <strain evidence="2 4">DSM 2261</strain>
    </source>
</reference>
<dbReference type="EMBL" id="CP011509">
    <property type="protein sequence ID" value="AKJ07924.1"/>
    <property type="molecule type" value="Genomic_DNA"/>
</dbReference>
<dbReference type="RefSeq" id="WP_047860824.1">
    <property type="nucleotide sequence ID" value="NZ_CP011509.1"/>
</dbReference>
<dbReference type="KEGG" id="age:AA314_09550"/>
<dbReference type="Proteomes" id="UP000035579">
    <property type="component" value="Chromosome"/>
</dbReference>
<name>A0AAC8QI08_9BACT</name>
<reference evidence="1 3" key="1">
    <citation type="submission" date="2015-05" db="EMBL/GenBank/DDBJ databases">
        <title>Genome assembly of Archangium gephyra DSM 2261.</title>
        <authorList>
            <person name="Sharma G."/>
            <person name="Subramanian S."/>
        </authorList>
    </citation>
    <scope>NUCLEOTIDE SEQUENCE [LARGE SCALE GENOMIC DNA]</scope>
    <source>
        <strain evidence="1 3">DSM 2261</strain>
    </source>
</reference>
<organism evidence="1 3">
    <name type="scientific">Archangium gephyra</name>
    <dbReference type="NCBI Taxonomy" id="48"/>
    <lineage>
        <taxon>Bacteria</taxon>
        <taxon>Pseudomonadati</taxon>
        <taxon>Myxococcota</taxon>
        <taxon>Myxococcia</taxon>
        <taxon>Myxococcales</taxon>
        <taxon>Cystobacterineae</taxon>
        <taxon>Archangiaceae</taxon>
        <taxon>Archangium</taxon>
    </lineage>
</organism>
<evidence type="ECO:0000313" key="1">
    <source>
        <dbReference type="EMBL" id="AKJ07924.1"/>
    </source>
</evidence>
<protein>
    <submittedName>
        <fullName evidence="2">Mersacidin/lichenicidin family type 2 lantibiotic</fullName>
    </submittedName>
</protein>
<dbReference type="EMBL" id="QUMU01000007">
    <property type="protein sequence ID" value="REG29671.1"/>
    <property type="molecule type" value="Genomic_DNA"/>
</dbReference>